<gene>
    <name evidence="5" type="ORF">SAMN02745194_05053</name>
</gene>
<dbReference type="Proteomes" id="UP000184387">
    <property type="component" value="Unassembled WGS sequence"/>
</dbReference>
<evidence type="ECO:0000256" key="2">
    <source>
        <dbReference type="ARBA" id="ARBA00022729"/>
    </source>
</evidence>
<evidence type="ECO:0000256" key="3">
    <source>
        <dbReference type="SAM" id="MobiDB-lite"/>
    </source>
</evidence>
<dbReference type="CDD" id="cd06911">
    <property type="entry name" value="VirB9_CagX_TrbG"/>
    <property type="match status" value="1"/>
</dbReference>
<accession>A0A1M6T0H0</accession>
<feature type="region of interest" description="Disordered" evidence="3">
    <location>
        <begin position="79"/>
        <end position="115"/>
    </location>
</feature>
<comment type="similarity">
    <text evidence="1">Belongs to the TrbG/VirB9 family.</text>
</comment>
<dbReference type="STRING" id="198092.SAMN02745194_05053"/>
<keyword evidence="2 4" id="KW-0732">Signal</keyword>
<dbReference type="Gene3D" id="2.60.40.2500">
    <property type="match status" value="1"/>
</dbReference>
<keyword evidence="6" id="KW-1185">Reference proteome</keyword>
<dbReference type="OrthoDB" id="7390264at2"/>
<feature type="chain" id="PRO_5012770981" evidence="4">
    <location>
        <begin position="29"/>
        <end position="346"/>
    </location>
</feature>
<dbReference type="InterPro" id="IPR038161">
    <property type="entry name" value="VirB9/CagX/TrbG_C_sf"/>
</dbReference>
<dbReference type="EMBL" id="FQZF01000067">
    <property type="protein sequence ID" value="SHK50493.1"/>
    <property type="molecule type" value="Genomic_DNA"/>
</dbReference>
<organism evidence="5 6">
    <name type="scientific">Muricoccus roseus</name>
    <dbReference type="NCBI Taxonomy" id="198092"/>
    <lineage>
        <taxon>Bacteria</taxon>
        <taxon>Pseudomonadati</taxon>
        <taxon>Pseudomonadota</taxon>
        <taxon>Alphaproteobacteria</taxon>
        <taxon>Acetobacterales</taxon>
        <taxon>Roseomonadaceae</taxon>
        <taxon>Muricoccus</taxon>
    </lineage>
</organism>
<name>A0A1M6T0H0_9PROT</name>
<evidence type="ECO:0000313" key="5">
    <source>
        <dbReference type="EMBL" id="SHK50493.1"/>
    </source>
</evidence>
<proteinExistence type="inferred from homology"/>
<reference evidence="5 6" key="1">
    <citation type="submission" date="2016-11" db="EMBL/GenBank/DDBJ databases">
        <authorList>
            <person name="Jaros S."/>
            <person name="Januszkiewicz K."/>
            <person name="Wedrychowicz H."/>
        </authorList>
    </citation>
    <scope>NUCLEOTIDE SEQUENCE [LARGE SCALE GENOMIC DNA]</scope>
    <source>
        <strain evidence="5 6">DSM 14916</strain>
    </source>
</reference>
<evidence type="ECO:0000256" key="1">
    <source>
        <dbReference type="ARBA" id="ARBA00006135"/>
    </source>
</evidence>
<dbReference type="Pfam" id="PF03524">
    <property type="entry name" value="CagX"/>
    <property type="match status" value="1"/>
</dbReference>
<dbReference type="RefSeq" id="WP_073140645.1">
    <property type="nucleotide sequence ID" value="NZ_FQZF01000067.1"/>
</dbReference>
<feature type="signal peptide" evidence="4">
    <location>
        <begin position="1"/>
        <end position="28"/>
    </location>
</feature>
<protein>
    <submittedName>
        <fullName evidence="5">Type IV secretory pathway, VirB9 components</fullName>
    </submittedName>
</protein>
<evidence type="ECO:0000313" key="6">
    <source>
        <dbReference type="Proteomes" id="UP000184387"/>
    </source>
</evidence>
<dbReference type="InterPro" id="IPR010258">
    <property type="entry name" value="Conjugal_tfr_TrbG/VirB9/CagX"/>
</dbReference>
<sequence length="346" mass="36643">MNRPRSVLRLLLAPSVALPLAWGAPATAGEAPAPAGADPRVRVIAYNPQQVVKLYAVPGATLTIQLAPGETVAGLPVSDQSLLDTPEPAGPGNGPIALAGGPVTPSERAGAGRGASTDRNLFTAVRGNFVMLKPLRDLDPQPLFIIGRSTDPTTGKEVMRAYTFELSTREGPLTADAPDTYYLVRFTYPAEERAAAAAAAAARRQAANAAAETRRRELADRQARERLVLASTNAATPGVLNWNYDGQGDRDLAPAEVWDDGQSTFLRFPGNRRVPAIFSVLADGREAAVNYSANTSGLITIHQTNGTFRLRDGGLVLCILNRAFDATGRNPGTGTTSPDVVREIRQ</sequence>
<dbReference type="InterPro" id="IPR033645">
    <property type="entry name" value="VirB9/CagX/TrbG_C"/>
</dbReference>
<evidence type="ECO:0000256" key="4">
    <source>
        <dbReference type="SAM" id="SignalP"/>
    </source>
</evidence>
<dbReference type="AlphaFoldDB" id="A0A1M6T0H0"/>